<protein>
    <submittedName>
        <fullName evidence="1">Uncharacterized protein</fullName>
    </submittedName>
</protein>
<comment type="caution">
    <text evidence="1">The sequence shown here is derived from an EMBL/GenBank/DDBJ whole genome shotgun (WGS) entry which is preliminary data.</text>
</comment>
<dbReference type="AlphaFoldDB" id="A0A136PLM9"/>
<reference evidence="1 2" key="1">
    <citation type="submission" date="2016-01" db="EMBL/GenBank/DDBJ databases">
        <title>Whole genome sequence and analysis of Micromonospora rosaria DSM 803, which can produce antibacterial substance rosamicin.</title>
        <authorList>
            <person name="Yang H."/>
            <person name="He X."/>
            <person name="Zhu D."/>
        </authorList>
    </citation>
    <scope>NUCLEOTIDE SEQUENCE [LARGE SCALE GENOMIC DNA]</scope>
    <source>
        <strain evidence="1 2">DSM 803</strain>
    </source>
</reference>
<name>A0A136PLM9_9ACTN</name>
<accession>A0A136PLM9</accession>
<evidence type="ECO:0000313" key="2">
    <source>
        <dbReference type="Proteomes" id="UP000070620"/>
    </source>
</evidence>
<dbReference type="OrthoDB" id="9988053at2"/>
<keyword evidence="2" id="KW-1185">Reference proteome</keyword>
<dbReference type="RefSeq" id="WP_067371145.1">
    <property type="nucleotide sequence ID" value="NZ_JBIUBN010000033.1"/>
</dbReference>
<evidence type="ECO:0000313" key="1">
    <source>
        <dbReference type="EMBL" id="KXK59281.1"/>
    </source>
</evidence>
<organism evidence="1 2">
    <name type="scientific">Micromonospora rosaria</name>
    <dbReference type="NCBI Taxonomy" id="47874"/>
    <lineage>
        <taxon>Bacteria</taxon>
        <taxon>Bacillati</taxon>
        <taxon>Actinomycetota</taxon>
        <taxon>Actinomycetes</taxon>
        <taxon>Micromonosporales</taxon>
        <taxon>Micromonosporaceae</taxon>
        <taxon>Micromonospora</taxon>
    </lineage>
</organism>
<proteinExistence type="predicted"/>
<sequence>MRKAFPEVAPGSVPPWVLMGRTLQITLDAIVDLDKPEVIDWWPPQPPADIVFEAAPTAHILAVPHHGTRIGTIGSGRDAWDRCKAAKLDAKSVTLEPLLNGKGYLCARTAQQQTMVSFSKQSTGTPTVIEIRVYTPSQLRNNGK</sequence>
<dbReference type="Proteomes" id="UP000070620">
    <property type="component" value="Unassembled WGS sequence"/>
</dbReference>
<gene>
    <name evidence="1" type="ORF">AWW66_25130</name>
</gene>
<dbReference type="EMBL" id="LRQV01000122">
    <property type="protein sequence ID" value="KXK59281.1"/>
    <property type="molecule type" value="Genomic_DNA"/>
</dbReference>